<evidence type="ECO:0000256" key="6">
    <source>
        <dbReference type="SAM" id="MobiDB-lite"/>
    </source>
</evidence>
<keyword evidence="4 5" id="KW-0694">RNA-binding</keyword>
<dbReference type="CDD" id="cd18787">
    <property type="entry name" value="SF2_C_DEAD"/>
    <property type="match status" value="1"/>
</dbReference>
<feature type="compositionally biased region" description="Gly residues" evidence="6">
    <location>
        <begin position="678"/>
        <end position="693"/>
    </location>
</feature>
<dbReference type="OrthoDB" id="193716at2759"/>
<feature type="compositionally biased region" description="Basic and acidic residues" evidence="6">
    <location>
        <begin position="638"/>
        <end position="659"/>
    </location>
</feature>
<dbReference type="GO" id="GO:0016787">
    <property type="term" value="F:hydrolase activity"/>
    <property type="evidence" value="ECO:0007669"/>
    <property type="project" value="UniProtKB-KW"/>
</dbReference>
<dbReference type="SMART" id="SM00490">
    <property type="entry name" value="HELICc"/>
    <property type="match status" value="1"/>
</dbReference>
<dbReference type="Pfam" id="PF00271">
    <property type="entry name" value="Helicase_C"/>
    <property type="match status" value="1"/>
</dbReference>
<evidence type="ECO:0000256" key="5">
    <source>
        <dbReference type="RuleBase" id="RU365068"/>
    </source>
</evidence>
<proteinExistence type="inferred from homology"/>
<evidence type="ECO:0000313" key="10">
    <source>
        <dbReference type="Proteomes" id="UP000775547"/>
    </source>
</evidence>
<reference evidence="9" key="2">
    <citation type="submission" date="2021-10" db="EMBL/GenBank/DDBJ databases">
        <title>Phylogenomics reveals ancestral predisposition of the termite-cultivated fungus Termitomyces towards a domesticated lifestyle.</title>
        <authorList>
            <person name="Auxier B."/>
            <person name="Grum-Grzhimaylo A."/>
            <person name="Cardenas M.E."/>
            <person name="Lodge J.D."/>
            <person name="Laessoe T."/>
            <person name="Pedersen O."/>
            <person name="Smith M.E."/>
            <person name="Kuyper T.W."/>
            <person name="Franco-Molano E.A."/>
            <person name="Baroni T.J."/>
            <person name="Aanen D.K."/>
        </authorList>
    </citation>
    <scope>NUCLEOTIDE SEQUENCE</scope>
    <source>
        <strain evidence="9">AP01</strain>
        <tissue evidence="9">Mycelium</tissue>
    </source>
</reference>
<comment type="catalytic activity">
    <reaction evidence="5">
        <text>ATP + H2O = ADP + phosphate + H(+)</text>
        <dbReference type="Rhea" id="RHEA:13065"/>
        <dbReference type="ChEBI" id="CHEBI:15377"/>
        <dbReference type="ChEBI" id="CHEBI:15378"/>
        <dbReference type="ChEBI" id="CHEBI:30616"/>
        <dbReference type="ChEBI" id="CHEBI:43474"/>
        <dbReference type="ChEBI" id="CHEBI:456216"/>
        <dbReference type="EC" id="3.6.4.13"/>
    </reaction>
</comment>
<dbReference type="Gene3D" id="3.40.50.300">
    <property type="entry name" value="P-loop containing nucleotide triphosphate hydrolases"/>
    <property type="match status" value="2"/>
</dbReference>
<comment type="similarity">
    <text evidence="5">Belongs to the DEAD box helicase family.</text>
</comment>
<dbReference type="AlphaFoldDB" id="A0A9P7KB15"/>
<keyword evidence="1 5" id="KW-0547">Nucleotide-binding</keyword>
<evidence type="ECO:0000256" key="2">
    <source>
        <dbReference type="ARBA" id="ARBA00022801"/>
    </source>
</evidence>
<keyword evidence="5" id="KW-0347">Helicase</keyword>
<name>A0A9P7KB15_9AGAR</name>
<dbReference type="InterPro" id="IPR011545">
    <property type="entry name" value="DEAD/DEAH_box_helicase_dom"/>
</dbReference>
<comment type="function">
    <text evidence="5">RNA helicase.</text>
</comment>
<feature type="domain" description="Helicase C-terminal" evidence="8">
    <location>
        <begin position="332"/>
        <end position="498"/>
    </location>
</feature>
<protein>
    <recommendedName>
        <fullName evidence="5">ATP-dependent RNA helicase</fullName>
        <ecNumber evidence="5">3.6.4.13</ecNumber>
    </recommendedName>
</protein>
<evidence type="ECO:0000259" key="8">
    <source>
        <dbReference type="PROSITE" id="PS51194"/>
    </source>
</evidence>
<dbReference type="PROSITE" id="PS51194">
    <property type="entry name" value="HELICASE_CTER"/>
    <property type="match status" value="1"/>
</dbReference>
<dbReference type="GO" id="GO:0003724">
    <property type="term" value="F:RNA helicase activity"/>
    <property type="evidence" value="ECO:0007669"/>
    <property type="project" value="UniProtKB-EC"/>
</dbReference>
<dbReference type="GO" id="GO:0005524">
    <property type="term" value="F:ATP binding"/>
    <property type="evidence" value="ECO:0007669"/>
    <property type="project" value="UniProtKB-UniRule"/>
</dbReference>
<feature type="region of interest" description="Disordered" evidence="6">
    <location>
        <begin position="512"/>
        <end position="534"/>
    </location>
</feature>
<accession>A0A9P7KB15</accession>
<dbReference type="SUPFAM" id="SSF52540">
    <property type="entry name" value="P-loop containing nucleoside triphosphate hydrolases"/>
    <property type="match status" value="1"/>
</dbReference>
<evidence type="ECO:0000256" key="4">
    <source>
        <dbReference type="ARBA" id="ARBA00022884"/>
    </source>
</evidence>
<dbReference type="Pfam" id="PF00270">
    <property type="entry name" value="DEAD"/>
    <property type="match status" value="1"/>
</dbReference>
<feature type="region of interest" description="Disordered" evidence="6">
    <location>
        <begin position="622"/>
        <end position="725"/>
    </location>
</feature>
<dbReference type="PANTHER" id="PTHR24031">
    <property type="entry name" value="RNA HELICASE"/>
    <property type="match status" value="1"/>
</dbReference>
<evidence type="ECO:0000256" key="3">
    <source>
        <dbReference type="ARBA" id="ARBA00022840"/>
    </source>
</evidence>
<comment type="domain">
    <text evidence="5">The Q motif is unique to and characteristic of the DEAD box family of RNA helicases and controls ATP binding and hydrolysis.</text>
</comment>
<keyword evidence="3 5" id="KW-0067">ATP-binding</keyword>
<feature type="compositionally biased region" description="Low complexity" evidence="6">
    <location>
        <begin position="622"/>
        <end position="631"/>
    </location>
</feature>
<evidence type="ECO:0000259" key="7">
    <source>
        <dbReference type="PROSITE" id="PS51192"/>
    </source>
</evidence>
<dbReference type="PROSITE" id="PS51192">
    <property type="entry name" value="HELICASE_ATP_BIND_1"/>
    <property type="match status" value="1"/>
</dbReference>
<evidence type="ECO:0000256" key="1">
    <source>
        <dbReference type="ARBA" id="ARBA00022741"/>
    </source>
</evidence>
<dbReference type="EMBL" id="JABCKV010000169">
    <property type="protein sequence ID" value="KAG5642644.1"/>
    <property type="molecule type" value="Genomic_DNA"/>
</dbReference>
<dbReference type="SMART" id="SM00487">
    <property type="entry name" value="DEXDc"/>
    <property type="match status" value="1"/>
</dbReference>
<dbReference type="InterPro" id="IPR027417">
    <property type="entry name" value="P-loop_NTPase"/>
</dbReference>
<dbReference type="GO" id="GO:0003723">
    <property type="term" value="F:RNA binding"/>
    <property type="evidence" value="ECO:0007669"/>
    <property type="project" value="UniProtKB-UniRule"/>
</dbReference>
<dbReference type="InterPro" id="IPR001650">
    <property type="entry name" value="Helicase_C-like"/>
</dbReference>
<gene>
    <name evidence="9" type="ORF">DXG03_002383</name>
</gene>
<reference evidence="9" key="1">
    <citation type="submission" date="2020-07" db="EMBL/GenBank/DDBJ databases">
        <authorList>
            <person name="Nieuwenhuis M."/>
            <person name="Van De Peppel L.J.J."/>
        </authorList>
    </citation>
    <scope>NUCLEOTIDE SEQUENCE</scope>
    <source>
        <strain evidence="9">AP01</strain>
        <tissue evidence="9">Mycelium</tissue>
    </source>
</reference>
<comment type="caution">
    <text evidence="9">The sequence shown here is derived from an EMBL/GenBank/DDBJ whole genome shotgun (WGS) entry which is preliminary data.</text>
</comment>
<keyword evidence="10" id="KW-1185">Reference proteome</keyword>
<organism evidence="9 10">
    <name type="scientific">Asterophora parasitica</name>
    <dbReference type="NCBI Taxonomy" id="117018"/>
    <lineage>
        <taxon>Eukaryota</taxon>
        <taxon>Fungi</taxon>
        <taxon>Dikarya</taxon>
        <taxon>Basidiomycota</taxon>
        <taxon>Agaricomycotina</taxon>
        <taxon>Agaricomycetes</taxon>
        <taxon>Agaricomycetidae</taxon>
        <taxon>Agaricales</taxon>
        <taxon>Tricholomatineae</taxon>
        <taxon>Lyophyllaceae</taxon>
        <taxon>Asterophora</taxon>
    </lineage>
</organism>
<evidence type="ECO:0000313" key="9">
    <source>
        <dbReference type="EMBL" id="KAG5642644.1"/>
    </source>
</evidence>
<dbReference type="Proteomes" id="UP000775547">
    <property type="component" value="Unassembled WGS sequence"/>
</dbReference>
<dbReference type="InterPro" id="IPR014001">
    <property type="entry name" value="Helicase_ATP-bd"/>
</dbReference>
<feature type="compositionally biased region" description="Low complexity" evidence="6">
    <location>
        <begin position="707"/>
        <end position="718"/>
    </location>
</feature>
<keyword evidence="2 5" id="KW-0378">Hydrolase</keyword>
<dbReference type="EC" id="3.6.4.13" evidence="5"/>
<sequence>MLNLPSRTVATRLSLLRDVRHESALATARVESHLSVQDTATQPPKDERLAFSALEGVISDNLLKAIVGKPMSLTSMSPVQAEVFPLLPELARPYNPQEPSTGPPRDLLVKAKTGTGKTLGFLLPAIEARLKSIEAHAAQALRDAGQEPRKSLELRAKAQFTRETVGTLVISPTRELATQIAKEAQRLSSHLDGFGVRLFVGGESKGMQMRQWMSSRRDLVVATPGRLRDMLESEPEVKSGISKTQVLILDEADTLLDMGFQPDIDAIRTYIPPVPQRQTFLFSATVSRKIQDIAESTLAPNHRFINCVSEDTSPVHAHVPQYHTVLSSARDQVLHVIRLLTHDQLSNPGASKSIVFLPTTKMTQLFATMLRELSRSCLPAGRNTAVYEIHSKKTMESRTRASNSFRNDTSGSSILVSSDVSARGVDYPGVSRVIQVGIPGSTEQYIHRVGRTGRANTQGRGDIVLLPWEMGFIKRSLSDVPLKSLTTEELASEIEVLALKFDDSPADFFADAPLPSPSFPSRDRRDKLNRTPIRGPKLFNGPLAPVIDEQASASEELKVKLAEEDVRETFMSLLGYYITKTSELNARKEEIVEGLRSWTTEGLGLPVPPYVSAQFLQKLGAGVSRSSRGVRSSGGRGQDYDRAPRKNSWEERGQQRLSRDGGSSRYGSRDYDSEDGYGRGGGWNGGRSGGYGYAGRAADSDGGRSGGHSSRSRGYGSRSRGGESW</sequence>
<feature type="domain" description="Helicase ATP-binding" evidence="7">
    <location>
        <begin position="98"/>
        <end position="304"/>
    </location>
</feature>